<dbReference type="CDD" id="cd00130">
    <property type="entry name" value="PAS"/>
    <property type="match status" value="3"/>
</dbReference>
<feature type="domain" description="PAS" evidence="6">
    <location>
        <begin position="28"/>
        <end position="101"/>
    </location>
</feature>
<dbReference type="NCBIfam" id="TIGR00229">
    <property type="entry name" value="sensory_box"/>
    <property type="match status" value="3"/>
</dbReference>
<evidence type="ECO:0000256" key="3">
    <source>
        <dbReference type="ARBA" id="ARBA00022553"/>
    </source>
</evidence>
<keyword evidence="4" id="KW-0808">Transferase</keyword>
<dbReference type="PANTHER" id="PTHR43304:SF1">
    <property type="entry name" value="PAC DOMAIN-CONTAINING PROTEIN"/>
    <property type="match status" value="1"/>
</dbReference>
<dbReference type="InterPro" id="IPR052162">
    <property type="entry name" value="Sensor_kinase/Photoreceptor"/>
</dbReference>
<dbReference type="EC" id="2.7.13.3" evidence="2"/>
<evidence type="ECO:0000313" key="9">
    <source>
        <dbReference type="Proteomes" id="UP000789941"/>
    </source>
</evidence>
<dbReference type="InterPro" id="IPR000014">
    <property type="entry name" value="PAS"/>
</dbReference>
<evidence type="ECO:0000256" key="2">
    <source>
        <dbReference type="ARBA" id="ARBA00012438"/>
    </source>
</evidence>
<sequence length="409" mass="47396">MDMRTNAVYYGEPMKLHNKTDRKNNFLIQDKLRYMLADSPFDWIYWIDTNRKLSYMSESCKRITGYARDAFFKNPKLLSTLTHPVDRRLMSDHMKKCLKNKEVAVIRYRILDRNGREHLIEHLCHKVYDIEGNWIGRRISNRDITEVMKLNKAVIEATEKASLYLDIASSMIVVIKKDQTIDTINKKACDILGYPQRWLMGKNWFDLCIPKSDRKKVKAVFKRIIHGKLEPVKSFENLIQTRDGEQKRIAWNNSYVRDSDGDIIATISSGQDITEQSRMEQLRKASLQNKTAIINYINDAIIVFDKKGMIVDINPAFERVTGYNRSELIDKNIFDIASRVIKSSQIKACARNFTSALLGKPVDTSETTIISKAGLEIPVLYTFSYIHDENLGLVITSMVDISQYKKSRK</sequence>
<dbReference type="InterPro" id="IPR035965">
    <property type="entry name" value="PAS-like_dom_sf"/>
</dbReference>
<feature type="domain" description="PAS" evidence="6">
    <location>
        <begin position="157"/>
        <end position="228"/>
    </location>
</feature>
<feature type="domain" description="PAC" evidence="7">
    <location>
        <begin position="233"/>
        <end position="285"/>
    </location>
</feature>
<dbReference type="Gene3D" id="3.30.450.20">
    <property type="entry name" value="PAS domain"/>
    <property type="match status" value="3"/>
</dbReference>
<dbReference type="SMART" id="SM00091">
    <property type="entry name" value="PAS"/>
    <property type="match status" value="3"/>
</dbReference>
<evidence type="ECO:0000259" key="7">
    <source>
        <dbReference type="PROSITE" id="PS50113"/>
    </source>
</evidence>
<keyword evidence="3" id="KW-0597">Phosphoprotein</keyword>
<comment type="caution">
    <text evidence="8">The sequence shown here is derived from an EMBL/GenBank/DDBJ whole genome shotgun (WGS) entry which is preliminary data.</text>
</comment>
<dbReference type="AlphaFoldDB" id="A0A5E4LKK5"/>
<dbReference type="InterPro" id="IPR001610">
    <property type="entry name" value="PAC"/>
</dbReference>
<dbReference type="SMART" id="SM00086">
    <property type="entry name" value="PAC"/>
    <property type="match status" value="2"/>
</dbReference>
<dbReference type="PROSITE" id="PS50113">
    <property type="entry name" value="PAC"/>
    <property type="match status" value="1"/>
</dbReference>
<evidence type="ECO:0000256" key="1">
    <source>
        <dbReference type="ARBA" id="ARBA00000085"/>
    </source>
</evidence>
<feature type="domain" description="PAS" evidence="6">
    <location>
        <begin position="286"/>
        <end position="336"/>
    </location>
</feature>
<proteinExistence type="predicted"/>
<evidence type="ECO:0000259" key="6">
    <source>
        <dbReference type="PROSITE" id="PS50112"/>
    </source>
</evidence>
<comment type="catalytic activity">
    <reaction evidence="1">
        <text>ATP + protein L-histidine = ADP + protein N-phospho-L-histidine.</text>
        <dbReference type="EC" id="2.7.13.3"/>
    </reaction>
</comment>
<name>A0A5E4LKK5_9ARCH</name>
<organism evidence="8 9">
    <name type="scientific">Candidatus Bilamarchaeum dharawalense</name>
    <dbReference type="NCBI Taxonomy" id="2885759"/>
    <lineage>
        <taxon>Archaea</taxon>
        <taxon>Candidatus Micrarchaeota</taxon>
        <taxon>Candidatus Micrarchaeia</taxon>
        <taxon>Candidatus Anstonellales</taxon>
        <taxon>Candidatus Bilamarchaeaceae</taxon>
        <taxon>Candidatus Bilamarchaeum</taxon>
    </lineage>
</organism>
<dbReference type="PANTHER" id="PTHR43304">
    <property type="entry name" value="PHYTOCHROME-LIKE PROTEIN CPH1"/>
    <property type="match status" value="1"/>
</dbReference>
<evidence type="ECO:0000256" key="5">
    <source>
        <dbReference type="ARBA" id="ARBA00022777"/>
    </source>
</evidence>
<dbReference type="EMBL" id="CABMJJ010000001">
    <property type="protein sequence ID" value="VVC02545.1"/>
    <property type="molecule type" value="Genomic_DNA"/>
</dbReference>
<reference evidence="8 9" key="1">
    <citation type="submission" date="2019-08" db="EMBL/GenBank/DDBJ databases">
        <authorList>
            <person name="Vazquez-Campos X."/>
        </authorList>
    </citation>
    <scope>NUCLEOTIDE SEQUENCE [LARGE SCALE GENOMIC DNA]</scope>
    <source>
        <strain evidence="8">LFW-283_2</strain>
    </source>
</reference>
<dbReference type="PROSITE" id="PS50112">
    <property type="entry name" value="PAS"/>
    <property type="match status" value="3"/>
</dbReference>
<dbReference type="InterPro" id="IPR000700">
    <property type="entry name" value="PAS-assoc_C"/>
</dbReference>
<gene>
    <name evidence="8" type="ORF">LFW2832_00067</name>
</gene>
<protein>
    <recommendedName>
        <fullName evidence="2">histidine kinase</fullName>
        <ecNumber evidence="2">2.7.13.3</ecNumber>
    </recommendedName>
</protein>
<evidence type="ECO:0000313" key="8">
    <source>
        <dbReference type="EMBL" id="VVC02545.1"/>
    </source>
</evidence>
<dbReference type="Proteomes" id="UP000789941">
    <property type="component" value="Unassembled WGS sequence"/>
</dbReference>
<dbReference type="SUPFAM" id="SSF55785">
    <property type="entry name" value="PYP-like sensor domain (PAS domain)"/>
    <property type="match status" value="3"/>
</dbReference>
<keyword evidence="5" id="KW-0418">Kinase</keyword>
<dbReference type="Pfam" id="PF13426">
    <property type="entry name" value="PAS_9"/>
    <property type="match status" value="2"/>
</dbReference>
<accession>A0A5E4LKK5</accession>
<dbReference type="Pfam" id="PF08447">
    <property type="entry name" value="PAS_3"/>
    <property type="match status" value="1"/>
</dbReference>
<dbReference type="InterPro" id="IPR013655">
    <property type="entry name" value="PAS_fold_3"/>
</dbReference>
<evidence type="ECO:0000256" key="4">
    <source>
        <dbReference type="ARBA" id="ARBA00022679"/>
    </source>
</evidence>
<dbReference type="GO" id="GO:0004673">
    <property type="term" value="F:protein histidine kinase activity"/>
    <property type="evidence" value="ECO:0007669"/>
    <property type="project" value="UniProtKB-EC"/>
</dbReference>